<dbReference type="Proteomes" id="UP001642464">
    <property type="component" value="Unassembled WGS sequence"/>
</dbReference>
<accession>A0ABP0LZT9</accession>
<protein>
    <recommendedName>
        <fullName evidence="4">DGQHR domain-containing protein</fullName>
    </recommendedName>
</protein>
<proteinExistence type="predicted"/>
<name>A0ABP0LZT9_9DINO</name>
<evidence type="ECO:0000313" key="3">
    <source>
        <dbReference type="Proteomes" id="UP001642464"/>
    </source>
</evidence>
<keyword evidence="3" id="KW-1185">Reference proteome</keyword>
<sequence>MVSPLVAVLEAGVAGHTLVRSPDGSVYTGFADYATLEASECVFQALNSNRALNADVVRERVERNRVELEAKGAFMDFGQIFFLINNEDPSKTFYIMDGQHRCATMRELSKEFPDVKINFQFRVKICENEAQAGQELRHFQNSYPSDPRSFFPTQRQTAVATECLDILKRTYTSPDLFRKVVVSSRVGARTGDPDRPFMSDYTFFGMLQDSKLLEPATATTQAVLGRLILMEQMMAELSASEPARLGAGVSKGMIHKARGFGCFLGFFRPGKLEWGDLSPRLDAFERTLDAKDSPIKRERNAKRRASSEEVMEEQGQAGKSKRERGKRLRV</sequence>
<dbReference type="EMBL" id="CAXAMM010018732">
    <property type="protein sequence ID" value="CAK9044042.1"/>
    <property type="molecule type" value="Genomic_DNA"/>
</dbReference>
<evidence type="ECO:0000256" key="1">
    <source>
        <dbReference type="SAM" id="MobiDB-lite"/>
    </source>
</evidence>
<feature type="region of interest" description="Disordered" evidence="1">
    <location>
        <begin position="289"/>
        <end position="330"/>
    </location>
</feature>
<feature type="compositionally biased region" description="Basic and acidic residues" evidence="1">
    <location>
        <begin position="289"/>
        <end position="298"/>
    </location>
</feature>
<feature type="compositionally biased region" description="Basic residues" evidence="1">
    <location>
        <begin position="319"/>
        <end position="330"/>
    </location>
</feature>
<organism evidence="2 3">
    <name type="scientific">Durusdinium trenchii</name>
    <dbReference type="NCBI Taxonomy" id="1381693"/>
    <lineage>
        <taxon>Eukaryota</taxon>
        <taxon>Sar</taxon>
        <taxon>Alveolata</taxon>
        <taxon>Dinophyceae</taxon>
        <taxon>Suessiales</taxon>
        <taxon>Symbiodiniaceae</taxon>
        <taxon>Durusdinium</taxon>
    </lineage>
</organism>
<comment type="caution">
    <text evidence="2">The sequence shown here is derived from an EMBL/GenBank/DDBJ whole genome shotgun (WGS) entry which is preliminary data.</text>
</comment>
<evidence type="ECO:0000313" key="2">
    <source>
        <dbReference type="EMBL" id="CAK9044042.1"/>
    </source>
</evidence>
<evidence type="ECO:0008006" key="4">
    <source>
        <dbReference type="Google" id="ProtNLM"/>
    </source>
</evidence>
<reference evidence="2 3" key="1">
    <citation type="submission" date="2024-02" db="EMBL/GenBank/DDBJ databases">
        <authorList>
            <person name="Chen Y."/>
            <person name="Shah S."/>
            <person name="Dougan E. K."/>
            <person name="Thang M."/>
            <person name="Chan C."/>
        </authorList>
    </citation>
    <scope>NUCLEOTIDE SEQUENCE [LARGE SCALE GENOMIC DNA]</scope>
</reference>
<gene>
    <name evidence="2" type="ORF">SCF082_LOCUS25079</name>
</gene>